<organismHost>
    <name type="scientific">Crustacea</name>
    <name type="common">crustaceans</name>
    <dbReference type="NCBI Taxonomy" id="6657"/>
</organismHost>
<gene>
    <name evidence="1" type="primary">47</name>
</gene>
<protein>
    <submittedName>
        <fullName evidence="1">Wsv047</fullName>
    </submittedName>
</protein>
<accession>A0A2U9GFN7</accession>
<proteinExistence type="predicted"/>
<reference evidence="1" key="2">
    <citation type="journal article" name="FEMS Microbiol. Lett.">
        <title>Molecular variability and genetic structure of white spot syndrome virus strains from northwest Mexico based on the analysis of genomes.</title>
        <authorList>
            <person name="Parrilla-Taylor D.P."/>
            <person name="Vibanco-Perez N."/>
            <person name="Duran-Avelar M.J."/>
            <person name="Gomez-Gil B."/>
            <person name="Llera-Herrera R."/>
            <person name="Vazquez-Juarez R."/>
        </authorList>
    </citation>
    <scope>NUCLEOTIDE SEQUENCE</scope>
    <source>
        <strain evidence="1">LG</strain>
    </source>
</reference>
<sequence length="117" mass="13956">MNMKKEVAYQILTRKISMRMVTMKKRAMTIELERRRKWKKMKRMKKKNMTMKKRQKLVVLMVLLIVKTMQSFSPMDKIQKGRKMVKKQTLKSGHGGRGSALLTLYPLWKNTLEIVRA</sequence>
<organism evidence="1">
    <name type="scientific">White spot syndrome virus</name>
    <name type="common">WSSV</name>
    <name type="synonym">White spot bacilliform virus</name>
    <dbReference type="NCBI Taxonomy" id="92652"/>
    <lineage>
        <taxon>Viruses</taxon>
        <taxon>Viruses incertae sedis</taxon>
        <taxon>Naldaviricetes</taxon>
        <taxon>Nimaviridae</taxon>
        <taxon>Whispovirus</taxon>
        <taxon>White spot syndrome virus</taxon>
    </lineage>
</organism>
<reference evidence="1" key="1">
    <citation type="submission" date="2017-11" db="EMBL/GenBank/DDBJ databases">
        <authorList>
            <person name="Parrilla Taylor D.P."/>
            <person name="Vibanco-Perez N."/>
            <person name="Duran-Avelar Md.J."/>
            <person name="Gomez-Gil B."/>
            <person name="Llera-Herrera R."/>
            <person name="Vazquez-Juarez R."/>
        </authorList>
    </citation>
    <scope>NUCLEOTIDE SEQUENCE</scope>
    <source>
        <strain evidence="1">LG</strain>
    </source>
</reference>
<name>A0A2U9GFN7_WSSV</name>
<dbReference type="EMBL" id="MG432482">
    <property type="protein sequence ID" value="AWQ63626.1"/>
    <property type="molecule type" value="Genomic_DNA"/>
</dbReference>
<evidence type="ECO:0000313" key="1">
    <source>
        <dbReference type="EMBL" id="AWQ63626.1"/>
    </source>
</evidence>